<evidence type="ECO:0000256" key="1">
    <source>
        <dbReference type="SAM" id="MobiDB-lite"/>
    </source>
</evidence>
<comment type="caution">
    <text evidence="3">The sequence shown here is derived from an EMBL/GenBank/DDBJ whole genome shotgun (WGS) entry which is preliminary data.</text>
</comment>
<sequence length="735" mass="75479">MVHSAVMLPSLVRSALVAFAAFHSLAESAVISNFTTSKPPSTTAVPSTTAAPSNCCFLVQDTVSQGWFDISSIKTIYSLRNVTSYTVYVGPGTTTVTSTNVYKSVNKTFYSTKYLGRNPMTLYGNSFPGPYQSETEIKNSSVIMTAGQAIQSPQGFNIYSTVKVVTAAAVTNSAGKLVCGTRSVYKEASDQTGALTVDNINSNFQSSYWGSSRQDATSKSELGATTSITTGIATMTDTTSAYTNSYEITSYSTQYAPYPVAVTTITFAPYVYTPAWAAKGRTFEGDTNCDGEDKGVVHYGFLPKELFSHMLAAPEIKSQYHGLESCLLGGPVIATQSSCSAWAPEVQMPGGDLTESTVVTIPKPQPVTTPNVTPTSEVIPPPTTTPAPPSPVVTPLPTPTSEVVPPTSQVPVPEPLPTTYQVPVPSPVPTSEPPIPVPVPTFQASAPVESPNPQNPSPTVVSPQPTSGGDAPVVVNPPSPGTTAIPAPVSPAPSSKGGDIASAIASLIGVPAPSPVAGNSPAVVTTVPVNLETPFKGGQTTVINAVTNVVLTTNAVVNTPAVVTIPVDPANLVVGQTTVINGVTNVLLSTNSPATASGVANSRVQNLVTTLDISGTLNIVIPGSTTVEANSIVAGLSGSTVVSGSKTYVVLSTPFTVPVVTSSSAPSSNSKLSSSSWVEPSESDTVVSVSNISNPTATASTTSPLIAPASSASKTLGNWKLAGVLVVTGWCLVGW</sequence>
<dbReference type="OrthoDB" id="5327321at2759"/>
<name>A0A9P7Y8T8_9HELO</name>
<dbReference type="Proteomes" id="UP000824998">
    <property type="component" value="Unassembled WGS sequence"/>
</dbReference>
<dbReference type="EMBL" id="MU251803">
    <property type="protein sequence ID" value="KAG9229191.1"/>
    <property type="molecule type" value="Genomic_DNA"/>
</dbReference>
<reference evidence="3" key="1">
    <citation type="journal article" date="2021" name="IMA Fungus">
        <title>Genomic characterization of three marine fungi, including Emericellopsis atlantica sp. nov. with signatures of a generalist lifestyle and marine biomass degradation.</title>
        <authorList>
            <person name="Hagestad O.C."/>
            <person name="Hou L."/>
            <person name="Andersen J.H."/>
            <person name="Hansen E.H."/>
            <person name="Altermark B."/>
            <person name="Li C."/>
            <person name="Kuhnert E."/>
            <person name="Cox R.J."/>
            <person name="Crous P.W."/>
            <person name="Spatafora J.W."/>
            <person name="Lail K."/>
            <person name="Amirebrahimi M."/>
            <person name="Lipzen A."/>
            <person name="Pangilinan J."/>
            <person name="Andreopoulos W."/>
            <person name="Hayes R.D."/>
            <person name="Ng V."/>
            <person name="Grigoriev I.V."/>
            <person name="Jackson S.A."/>
            <person name="Sutton T.D.S."/>
            <person name="Dobson A.D.W."/>
            <person name="Rama T."/>
        </authorList>
    </citation>
    <scope>NUCLEOTIDE SEQUENCE</scope>
    <source>
        <strain evidence="3">TRa018bII</strain>
    </source>
</reference>
<dbReference type="AlphaFoldDB" id="A0A9P7Y8T8"/>
<dbReference type="PRINTS" id="PR01217">
    <property type="entry name" value="PRICHEXTENSN"/>
</dbReference>
<feature type="compositionally biased region" description="Low complexity" evidence="1">
    <location>
        <begin position="366"/>
        <end position="378"/>
    </location>
</feature>
<proteinExistence type="predicted"/>
<keyword evidence="2" id="KW-0732">Signal</keyword>
<feature type="compositionally biased region" description="Low complexity" evidence="1">
    <location>
        <begin position="457"/>
        <end position="467"/>
    </location>
</feature>
<feature type="signal peptide" evidence="2">
    <location>
        <begin position="1"/>
        <end position="28"/>
    </location>
</feature>
<protein>
    <submittedName>
        <fullName evidence="3">Uncharacterized protein</fullName>
    </submittedName>
</protein>
<feature type="chain" id="PRO_5040339379" evidence="2">
    <location>
        <begin position="29"/>
        <end position="735"/>
    </location>
</feature>
<feature type="region of interest" description="Disordered" evidence="1">
    <location>
        <begin position="361"/>
        <end position="496"/>
    </location>
</feature>
<keyword evidence="4" id="KW-1185">Reference proteome</keyword>
<feature type="compositionally biased region" description="Pro residues" evidence="1">
    <location>
        <begin position="379"/>
        <end position="398"/>
    </location>
</feature>
<gene>
    <name evidence="3" type="ORF">BJ875DRAFT_206181</name>
</gene>
<evidence type="ECO:0000313" key="4">
    <source>
        <dbReference type="Proteomes" id="UP000824998"/>
    </source>
</evidence>
<feature type="compositionally biased region" description="Low complexity" evidence="1">
    <location>
        <begin position="399"/>
        <end position="423"/>
    </location>
</feature>
<evidence type="ECO:0000256" key="2">
    <source>
        <dbReference type="SAM" id="SignalP"/>
    </source>
</evidence>
<evidence type="ECO:0000313" key="3">
    <source>
        <dbReference type="EMBL" id="KAG9229191.1"/>
    </source>
</evidence>
<organism evidence="3 4">
    <name type="scientific">Amylocarpus encephaloides</name>
    <dbReference type="NCBI Taxonomy" id="45428"/>
    <lineage>
        <taxon>Eukaryota</taxon>
        <taxon>Fungi</taxon>
        <taxon>Dikarya</taxon>
        <taxon>Ascomycota</taxon>
        <taxon>Pezizomycotina</taxon>
        <taxon>Leotiomycetes</taxon>
        <taxon>Helotiales</taxon>
        <taxon>Helotiales incertae sedis</taxon>
        <taxon>Amylocarpus</taxon>
    </lineage>
</organism>
<feature type="compositionally biased region" description="Low complexity" evidence="1">
    <location>
        <begin position="484"/>
        <end position="495"/>
    </location>
</feature>
<feature type="compositionally biased region" description="Pro residues" evidence="1">
    <location>
        <begin position="424"/>
        <end position="439"/>
    </location>
</feature>
<accession>A0A9P7Y8T8</accession>